<dbReference type="PANTHER" id="PTHR10809">
    <property type="entry name" value="VESICLE-ASSOCIATED MEMBRANE PROTEIN-ASSOCIATED PROTEIN"/>
    <property type="match status" value="1"/>
</dbReference>
<dbReference type="eggNOG" id="KOG0439">
    <property type="taxonomic scope" value="Eukaryota"/>
</dbReference>
<dbReference type="GO" id="GO:0051685">
    <property type="term" value="P:maintenance of ER location"/>
    <property type="evidence" value="ECO:0007669"/>
    <property type="project" value="UniProtKB-ARBA"/>
</dbReference>
<dbReference type="OMA" id="GFKRPFN"/>
<evidence type="ECO:0000256" key="1">
    <source>
        <dbReference type="ARBA" id="ARBA00004163"/>
    </source>
</evidence>
<keyword evidence="4 7" id="KW-1133">Transmembrane helix</keyword>
<reference evidence="11" key="2">
    <citation type="submission" date="2010-05" db="EMBL/GenBank/DDBJ databases">
        <title>The genome sequence of Magnaporthe poae strain ATCC 64411.</title>
        <authorList>
            <person name="Ma L.-J."/>
            <person name="Dead R."/>
            <person name="Young S."/>
            <person name="Zeng Q."/>
            <person name="Koehrsen M."/>
            <person name="Alvarado L."/>
            <person name="Berlin A."/>
            <person name="Chapman S.B."/>
            <person name="Chen Z."/>
            <person name="Freedman E."/>
            <person name="Gellesch M."/>
            <person name="Goldberg J."/>
            <person name="Griggs A."/>
            <person name="Gujja S."/>
            <person name="Heilman E.R."/>
            <person name="Heiman D."/>
            <person name="Hepburn T."/>
            <person name="Howarth C."/>
            <person name="Jen D."/>
            <person name="Larson L."/>
            <person name="Mehta T."/>
            <person name="Neiman D."/>
            <person name="Pearson M."/>
            <person name="Roberts A."/>
            <person name="Saif S."/>
            <person name="Shea T."/>
            <person name="Shenoy N."/>
            <person name="Sisk P."/>
            <person name="Stolte C."/>
            <person name="Sykes S."/>
            <person name="Walk T."/>
            <person name="White J."/>
            <person name="Yandava C."/>
            <person name="Haas B."/>
            <person name="Nusbaum C."/>
            <person name="Birren B."/>
        </authorList>
    </citation>
    <scope>NUCLEOTIDE SEQUENCE [LARGE SCALE GENOMIC DNA]</scope>
    <source>
        <strain evidence="11">ATCC 64411 / 73-15</strain>
    </source>
</reference>
<dbReference type="GO" id="GO:0061817">
    <property type="term" value="P:endoplasmic reticulum-plasma membrane tethering"/>
    <property type="evidence" value="ECO:0007669"/>
    <property type="project" value="UniProtKB-ARBA"/>
</dbReference>
<evidence type="ECO:0000256" key="4">
    <source>
        <dbReference type="ARBA" id="ARBA00022989"/>
    </source>
</evidence>
<dbReference type="GO" id="GO:0005886">
    <property type="term" value="C:plasma membrane"/>
    <property type="evidence" value="ECO:0007669"/>
    <property type="project" value="TreeGrafter"/>
</dbReference>
<feature type="region of interest" description="Disordered" evidence="6">
    <location>
        <begin position="125"/>
        <end position="181"/>
    </location>
</feature>
<dbReference type="GO" id="GO:0090158">
    <property type="term" value="P:endoplasmic reticulum membrane organization"/>
    <property type="evidence" value="ECO:0007669"/>
    <property type="project" value="TreeGrafter"/>
</dbReference>
<feature type="domain" description="MSP" evidence="8">
    <location>
        <begin position="2"/>
        <end position="122"/>
    </location>
</feature>
<dbReference type="FunFam" id="2.60.40.10:FF:000813">
    <property type="entry name" value="Vesicle-associated protein 1-1"/>
    <property type="match status" value="1"/>
</dbReference>
<dbReference type="AlphaFoldDB" id="A0A0C4E8M6"/>
<dbReference type="GO" id="GO:0001786">
    <property type="term" value="F:phosphatidylserine binding"/>
    <property type="evidence" value="ECO:0007669"/>
    <property type="project" value="UniProtKB-ARBA"/>
</dbReference>
<dbReference type="GO" id="GO:1902647">
    <property type="term" value="P:negative regulation of 1-phosphatidyl-1D-myo-inositol 4,5-bisphosphate biosynthetic process"/>
    <property type="evidence" value="ECO:0007669"/>
    <property type="project" value="UniProtKB-ARBA"/>
</dbReference>
<dbReference type="GO" id="GO:0140506">
    <property type="term" value="F:endoplasmic reticulum-autophagosome adaptor activity"/>
    <property type="evidence" value="ECO:0007669"/>
    <property type="project" value="UniProtKB-ARBA"/>
</dbReference>
<dbReference type="GO" id="GO:0007009">
    <property type="term" value="P:plasma membrane organization"/>
    <property type="evidence" value="ECO:0007669"/>
    <property type="project" value="UniProtKB-ARBA"/>
</dbReference>
<sequence>MSVELDPSELGFQRPFTSEVAQVLRIRNPNSLPVAFKVKTTAPKQYCVRPNSGRIEPDQEVQVQVLLQAMKVDPPADAKCRDKFLVQAVQISPDKTFTSVSEIWDAAPKSAIQERKIRVSFLPADNGSAGVATTPARSKSPGSGGDATPDVAPPSYSSPAAQPAGSRQSLQPEPSPSADRRKTLYHESPLSAAAADASSALNAATARVLDAKPVEQVKEKVAEAKSAVAAKVEDSGLKQRKVSSAVKSAPSGPASVTQVHPAAQQETIQGVPVHVVAALCLLSFLLAYFFF</sequence>
<reference evidence="10" key="4">
    <citation type="journal article" date="2015" name="G3 (Bethesda)">
        <title>Genome sequences of three phytopathogenic species of the Magnaporthaceae family of fungi.</title>
        <authorList>
            <person name="Okagaki L.H."/>
            <person name="Nunes C.C."/>
            <person name="Sailsbery J."/>
            <person name="Clay B."/>
            <person name="Brown D."/>
            <person name="John T."/>
            <person name="Oh Y."/>
            <person name="Young N."/>
            <person name="Fitzgerald M."/>
            <person name="Haas B.J."/>
            <person name="Zeng Q."/>
            <person name="Young S."/>
            <person name="Adiconis X."/>
            <person name="Fan L."/>
            <person name="Levin J.Z."/>
            <person name="Mitchell T.K."/>
            <person name="Okubara P.A."/>
            <person name="Farman M.L."/>
            <person name="Kohn L.M."/>
            <person name="Birren B."/>
            <person name="Ma L.-J."/>
            <person name="Dean R.A."/>
        </authorList>
    </citation>
    <scope>NUCLEOTIDE SEQUENCE</scope>
    <source>
        <strain evidence="10">ATCC 64411 / 73-15</strain>
    </source>
</reference>
<evidence type="ECO:0000313" key="9">
    <source>
        <dbReference type="EMBL" id="KLU89971.1"/>
    </source>
</evidence>
<evidence type="ECO:0000256" key="7">
    <source>
        <dbReference type="SAM" id="Phobius"/>
    </source>
</evidence>
<dbReference type="Proteomes" id="UP000011715">
    <property type="component" value="Unassembled WGS sequence"/>
</dbReference>
<dbReference type="SUPFAM" id="SSF49354">
    <property type="entry name" value="PapD-like"/>
    <property type="match status" value="1"/>
</dbReference>
<evidence type="ECO:0000313" key="10">
    <source>
        <dbReference type="EnsemblFungi" id="MAPG_08938T0"/>
    </source>
</evidence>
<dbReference type="STRING" id="644358.A0A0C4E8M6"/>
<keyword evidence="11" id="KW-1185">Reference proteome</keyword>
<dbReference type="VEuPathDB" id="FungiDB:MAPG_08938"/>
<dbReference type="GO" id="GO:0035091">
    <property type="term" value="F:phosphatidylinositol binding"/>
    <property type="evidence" value="ECO:0007669"/>
    <property type="project" value="UniProtKB-ARBA"/>
</dbReference>
<accession>A0A0C4E8M6</accession>
<organism evidence="10 11">
    <name type="scientific">Magnaporthiopsis poae (strain ATCC 64411 / 73-15)</name>
    <name type="common">Kentucky bluegrass fungus</name>
    <name type="synonym">Magnaporthe poae</name>
    <dbReference type="NCBI Taxonomy" id="644358"/>
    <lineage>
        <taxon>Eukaryota</taxon>
        <taxon>Fungi</taxon>
        <taxon>Dikarya</taxon>
        <taxon>Ascomycota</taxon>
        <taxon>Pezizomycotina</taxon>
        <taxon>Sordariomycetes</taxon>
        <taxon>Sordariomycetidae</taxon>
        <taxon>Magnaporthales</taxon>
        <taxon>Magnaporthaceae</taxon>
        <taxon>Magnaporthiopsis</taxon>
    </lineage>
</organism>
<evidence type="ECO:0000256" key="2">
    <source>
        <dbReference type="ARBA" id="ARBA00008932"/>
    </source>
</evidence>
<name>A0A0C4E8M6_MAGP6</name>
<dbReference type="EMBL" id="ADBL01002182">
    <property type="status" value="NOT_ANNOTATED_CDS"/>
    <property type="molecule type" value="Genomic_DNA"/>
</dbReference>
<reference evidence="10" key="5">
    <citation type="submission" date="2015-06" db="UniProtKB">
        <authorList>
            <consortium name="EnsemblFungi"/>
        </authorList>
    </citation>
    <scope>IDENTIFICATION</scope>
    <source>
        <strain evidence="10">ATCC 64411</strain>
    </source>
</reference>
<dbReference type="OrthoDB" id="264603at2759"/>
<protein>
    <recommendedName>
        <fullName evidence="8">MSP domain-containing protein</fullName>
    </recommendedName>
</protein>
<proteinExistence type="inferred from homology"/>
<dbReference type="GO" id="GO:0160214">
    <property type="term" value="F:endoplasmic reticulum-plasma membrane adaptor activity"/>
    <property type="evidence" value="ECO:0007669"/>
    <property type="project" value="UniProtKB-ARBA"/>
</dbReference>
<dbReference type="PROSITE" id="PS50202">
    <property type="entry name" value="MSP"/>
    <property type="match status" value="1"/>
</dbReference>
<dbReference type="InterPro" id="IPR016763">
    <property type="entry name" value="VAP"/>
</dbReference>
<keyword evidence="3 7" id="KW-0812">Transmembrane</keyword>
<dbReference type="Pfam" id="PF00635">
    <property type="entry name" value="Motile_Sperm"/>
    <property type="match status" value="1"/>
</dbReference>
<dbReference type="PANTHER" id="PTHR10809:SF6">
    <property type="entry name" value="AT11025P-RELATED"/>
    <property type="match status" value="1"/>
</dbReference>
<dbReference type="Gene3D" id="2.60.40.10">
    <property type="entry name" value="Immunoglobulins"/>
    <property type="match status" value="1"/>
</dbReference>
<feature type="transmembrane region" description="Helical" evidence="7">
    <location>
        <begin position="271"/>
        <end position="290"/>
    </location>
</feature>
<dbReference type="InterPro" id="IPR013783">
    <property type="entry name" value="Ig-like_fold"/>
</dbReference>
<dbReference type="EMBL" id="GL876974">
    <property type="protein sequence ID" value="KLU89971.1"/>
    <property type="molecule type" value="Genomic_DNA"/>
</dbReference>
<dbReference type="GO" id="GO:0061709">
    <property type="term" value="P:reticulophagy"/>
    <property type="evidence" value="ECO:0007669"/>
    <property type="project" value="UniProtKB-ARBA"/>
</dbReference>
<dbReference type="EnsemblFungi" id="MAPG_08938T0">
    <property type="protein sequence ID" value="MAPG_08938T0"/>
    <property type="gene ID" value="MAPG_08938"/>
</dbReference>
<reference evidence="9" key="3">
    <citation type="submission" date="2011-03" db="EMBL/GenBank/DDBJ databases">
        <title>Annotation of Magnaporthe poae ATCC 64411.</title>
        <authorList>
            <person name="Ma L.-J."/>
            <person name="Dead R."/>
            <person name="Young S.K."/>
            <person name="Zeng Q."/>
            <person name="Gargeya S."/>
            <person name="Fitzgerald M."/>
            <person name="Haas B."/>
            <person name="Abouelleil A."/>
            <person name="Alvarado L."/>
            <person name="Arachchi H.M."/>
            <person name="Berlin A."/>
            <person name="Brown A."/>
            <person name="Chapman S.B."/>
            <person name="Chen Z."/>
            <person name="Dunbar C."/>
            <person name="Freedman E."/>
            <person name="Gearin G."/>
            <person name="Gellesch M."/>
            <person name="Goldberg J."/>
            <person name="Griggs A."/>
            <person name="Gujja S."/>
            <person name="Heiman D."/>
            <person name="Howarth C."/>
            <person name="Larson L."/>
            <person name="Lui A."/>
            <person name="MacDonald P.J.P."/>
            <person name="Mehta T."/>
            <person name="Montmayeur A."/>
            <person name="Murphy C."/>
            <person name="Neiman D."/>
            <person name="Pearson M."/>
            <person name="Priest M."/>
            <person name="Roberts A."/>
            <person name="Saif S."/>
            <person name="Shea T."/>
            <person name="Shenoy N."/>
            <person name="Sisk P."/>
            <person name="Stolte C."/>
            <person name="Sykes S."/>
            <person name="Yandava C."/>
            <person name="Wortman J."/>
            <person name="Nusbaum C."/>
            <person name="Birren B."/>
        </authorList>
    </citation>
    <scope>NUCLEOTIDE SEQUENCE</scope>
    <source>
        <strain evidence="9">ATCC 64411</strain>
    </source>
</reference>
<evidence type="ECO:0000259" key="8">
    <source>
        <dbReference type="PROSITE" id="PS50202"/>
    </source>
</evidence>
<evidence type="ECO:0000313" key="11">
    <source>
        <dbReference type="Proteomes" id="UP000011715"/>
    </source>
</evidence>
<keyword evidence="5 7" id="KW-0472">Membrane</keyword>
<dbReference type="PIRSF" id="PIRSF019693">
    <property type="entry name" value="VAMP-associated"/>
    <property type="match status" value="1"/>
</dbReference>
<comment type="similarity">
    <text evidence="2">Belongs to the VAMP-associated protein (VAP) (TC 9.B.17) family.</text>
</comment>
<comment type="subcellular location">
    <subcellularLocation>
        <location evidence="1">Endoplasmic reticulum membrane</location>
        <topology evidence="1">Single-pass type IV membrane protein</topology>
    </subcellularLocation>
</comment>
<dbReference type="InterPro" id="IPR000535">
    <property type="entry name" value="MSP_dom"/>
</dbReference>
<reference evidence="9" key="1">
    <citation type="submission" date="2010-05" db="EMBL/GenBank/DDBJ databases">
        <title>The Genome Sequence of Magnaporthe poae strain ATCC 64411.</title>
        <authorList>
            <consortium name="The Broad Institute Genome Sequencing Platform"/>
            <consortium name="Broad Institute Genome Sequencing Center for Infectious Disease"/>
            <person name="Ma L.-J."/>
            <person name="Dead R."/>
            <person name="Young S."/>
            <person name="Zeng Q."/>
            <person name="Koehrsen M."/>
            <person name="Alvarado L."/>
            <person name="Berlin A."/>
            <person name="Chapman S.B."/>
            <person name="Chen Z."/>
            <person name="Freedman E."/>
            <person name="Gellesch M."/>
            <person name="Goldberg J."/>
            <person name="Griggs A."/>
            <person name="Gujja S."/>
            <person name="Heilman E.R."/>
            <person name="Heiman D."/>
            <person name="Hepburn T."/>
            <person name="Howarth C."/>
            <person name="Jen D."/>
            <person name="Larson L."/>
            <person name="Mehta T."/>
            <person name="Neiman D."/>
            <person name="Pearson M."/>
            <person name="Roberts A."/>
            <person name="Saif S."/>
            <person name="Shea T."/>
            <person name="Shenoy N."/>
            <person name="Sisk P."/>
            <person name="Stolte C."/>
            <person name="Sykes S."/>
            <person name="Walk T."/>
            <person name="White J."/>
            <person name="Yandava C."/>
            <person name="Haas B."/>
            <person name="Nusbaum C."/>
            <person name="Birren B."/>
        </authorList>
    </citation>
    <scope>NUCLEOTIDE SEQUENCE</scope>
    <source>
        <strain evidence="9">ATCC 64411</strain>
    </source>
</reference>
<evidence type="ECO:0000256" key="6">
    <source>
        <dbReference type="SAM" id="MobiDB-lite"/>
    </source>
</evidence>
<dbReference type="InterPro" id="IPR008962">
    <property type="entry name" value="PapD-like_sf"/>
</dbReference>
<dbReference type="GO" id="GO:0160219">
    <property type="term" value="C:cortical endoplasmic reticulum membrane"/>
    <property type="evidence" value="ECO:0007669"/>
    <property type="project" value="UniProtKB-ARBA"/>
</dbReference>
<evidence type="ECO:0000256" key="5">
    <source>
        <dbReference type="ARBA" id="ARBA00023136"/>
    </source>
</evidence>
<dbReference type="GO" id="GO:0033149">
    <property type="term" value="F:FFAT motif binding"/>
    <property type="evidence" value="ECO:0007669"/>
    <property type="project" value="TreeGrafter"/>
</dbReference>
<feature type="compositionally biased region" description="Low complexity" evidence="6">
    <location>
        <begin position="153"/>
        <end position="166"/>
    </location>
</feature>
<gene>
    <name evidence="9" type="ORF">MAPG_08938</name>
</gene>
<evidence type="ECO:0000256" key="3">
    <source>
        <dbReference type="ARBA" id="ARBA00022692"/>
    </source>
</evidence>